<reference evidence="1 2" key="2">
    <citation type="journal article" date="2016" name="Genome Announc.">
        <title>Draft Genome Sequence of the N2-Fixing Cyanobacterium Nostoc piscinale CENA21, Isolated from the Brazilian Amazon Floodplain.</title>
        <authorList>
            <person name="Leao T."/>
            <person name="Guimaraes P.I."/>
            <person name="de Melo A.G."/>
            <person name="Ramos R.T."/>
            <person name="Leao P.N."/>
            <person name="Silva A."/>
            <person name="Fiore M.F."/>
            <person name="Schneider M.P."/>
        </authorList>
    </citation>
    <scope>NUCLEOTIDE SEQUENCE [LARGE SCALE GENOMIC DNA]</scope>
    <source>
        <strain evidence="1 2">CENA21</strain>
    </source>
</reference>
<protein>
    <submittedName>
        <fullName evidence="1">Uncharacterized protein</fullName>
    </submittedName>
</protein>
<dbReference type="Proteomes" id="UP000062645">
    <property type="component" value="Chromosome"/>
</dbReference>
<reference evidence="2" key="1">
    <citation type="submission" date="2015-07" db="EMBL/GenBank/DDBJ databases">
        <title>Genome Of Nitrogen-Fixing Cyanobacterium Nostoc piscinale CENA21 From Solimoes/Amazon River Floodplain Sediments And Comparative Genomics To Uncover Biosynthetic Natural Products Potential.</title>
        <authorList>
            <person name="Leao T.F."/>
            <person name="Leao P.N."/>
            <person name="Guimaraes P.I."/>
            <person name="de Melo A.G.C."/>
            <person name="Ramos R.T.J."/>
            <person name="Silva A."/>
            <person name="Fiore M.F."/>
            <person name="Schneider M.P.C."/>
        </authorList>
    </citation>
    <scope>NUCLEOTIDE SEQUENCE [LARGE SCALE GENOMIC DNA]</scope>
    <source>
        <strain evidence="2">CENA21</strain>
    </source>
</reference>
<name>A0A0M4T0Q3_9NOSO</name>
<dbReference type="PATRIC" id="fig|224013.5.peg.6399"/>
<accession>A0A0M4T0Q3</accession>
<keyword evidence="2" id="KW-1185">Reference proteome</keyword>
<dbReference type="AlphaFoldDB" id="A0A0M4T0Q3"/>
<gene>
    <name evidence="1" type="ORF">ACX27_26715</name>
</gene>
<evidence type="ECO:0000313" key="1">
    <source>
        <dbReference type="EMBL" id="ALF55621.1"/>
    </source>
</evidence>
<dbReference type="RefSeq" id="WP_062296963.1">
    <property type="nucleotide sequence ID" value="NZ_CP012036.1"/>
</dbReference>
<dbReference type="OrthoDB" id="516827at2"/>
<dbReference type="EMBL" id="CP012036">
    <property type="protein sequence ID" value="ALF55621.1"/>
    <property type="molecule type" value="Genomic_DNA"/>
</dbReference>
<organism evidence="1 2">
    <name type="scientific">Nostoc piscinale CENA21</name>
    <dbReference type="NCBI Taxonomy" id="224013"/>
    <lineage>
        <taxon>Bacteria</taxon>
        <taxon>Bacillati</taxon>
        <taxon>Cyanobacteriota</taxon>
        <taxon>Cyanophyceae</taxon>
        <taxon>Nostocales</taxon>
        <taxon>Nostocaceae</taxon>
        <taxon>Nostoc</taxon>
    </lineage>
</organism>
<evidence type="ECO:0000313" key="2">
    <source>
        <dbReference type="Proteomes" id="UP000062645"/>
    </source>
</evidence>
<sequence>MVRKVTTVEEPKQVIEAPKTFAVQYDDEAGTVSFNLSDGTPVEMRKPRTRQLLLIDSWKSTADPEYVTTAFTALKLASLCVTKFGNANKVSFDELIDVDFEDCERVVKALECFRDVFDSLQARLNSQGAVTASNDT</sequence>
<proteinExistence type="predicted"/>
<dbReference type="STRING" id="224013.ACX27_26715"/>
<dbReference type="KEGG" id="npz:ACX27_26715"/>